<feature type="compositionally biased region" description="Basic and acidic residues" evidence="1">
    <location>
        <begin position="135"/>
        <end position="146"/>
    </location>
</feature>
<keyword evidence="2" id="KW-0812">Transmembrane</keyword>
<evidence type="ECO:0000256" key="2">
    <source>
        <dbReference type="SAM" id="Phobius"/>
    </source>
</evidence>
<proteinExistence type="predicted"/>
<dbReference type="Proteomes" id="UP000799437">
    <property type="component" value="Unassembled WGS sequence"/>
</dbReference>
<keyword evidence="2" id="KW-1133">Transmembrane helix</keyword>
<feature type="compositionally biased region" description="Low complexity" evidence="1">
    <location>
        <begin position="343"/>
        <end position="358"/>
    </location>
</feature>
<dbReference type="GeneID" id="54484830"/>
<gene>
    <name evidence="3" type="ORF">EJ05DRAFT_475347</name>
</gene>
<accession>A0A6A6W8A6</accession>
<keyword evidence="4" id="KW-1185">Reference proteome</keyword>
<feature type="compositionally biased region" description="Low complexity" evidence="1">
    <location>
        <begin position="319"/>
        <end position="336"/>
    </location>
</feature>
<dbReference type="OrthoDB" id="5393404at2759"/>
<feature type="compositionally biased region" description="Basic and acidic residues" evidence="1">
    <location>
        <begin position="208"/>
        <end position="227"/>
    </location>
</feature>
<feature type="compositionally biased region" description="Polar residues" evidence="1">
    <location>
        <begin position="125"/>
        <end position="134"/>
    </location>
</feature>
<feature type="region of interest" description="Disordered" evidence="1">
    <location>
        <begin position="93"/>
        <end position="437"/>
    </location>
</feature>
<feature type="compositionally biased region" description="Polar residues" evidence="1">
    <location>
        <begin position="194"/>
        <end position="205"/>
    </location>
</feature>
<feature type="transmembrane region" description="Helical" evidence="2">
    <location>
        <begin position="49"/>
        <end position="69"/>
    </location>
</feature>
<dbReference type="RefSeq" id="XP_033601569.1">
    <property type="nucleotide sequence ID" value="XM_033743776.1"/>
</dbReference>
<feature type="compositionally biased region" description="Basic and acidic residues" evidence="1">
    <location>
        <begin position="244"/>
        <end position="276"/>
    </location>
</feature>
<name>A0A6A6W8A6_9PEZI</name>
<organism evidence="3 4">
    <name type="scientific">Pseudovirgaria hyperparasitica</name>
    <dbReference type="NCBI Taxonomy" id="470096"/>
    <lineage>
        <taxon>Eukaryota</taxon>
        <taxon>Fungi</taxon>
        <taxon>Dikarya</taxon>
        <taxon>Ascomycota</taxon>
        <taxon>Pezizomycotina</taxon>
        <taxon>Dothideomycetes</taxon>
        <taxon>Dothideomycetes incertae sedis</taxon>
        <taxon>Acrospermales</taxon>
        <taxon>Acrospermaceae</taxon>
        <taxon>Pseudovirgaria</taxon>
    </lineage>
</organism>
<reference evidence="3" key="1">
    <citation type="journal article" date="2020" name="Stud. Mycol.">
        <title>101 Dothideomycetes genomes: a test case for predicting lifestyles and emergence of pathogens.</title>
        <authorList>
            <person name="Haridas S."/>
            <person name="Albert R."/>
            <person name="Binder M."/>
            <person name="Bloem J."/>
            <person name="Labutti K."/>
            <person name="Salamov A."/>
            <person name="Andreopoulos B."/>
            <person name="Baker S."/>
            <person name="Barry K."/>
            <person name="Bills G."/>
            <person name="Bluhm B."/>
            <person name="Cannon C."/>
            <person name="Castanera R."/>
            <person name="Culley D."/>
            <person name="Daum C."/>
            <person name="Ezra D."/>
            <person name="Gonzalez J."/>
            <person name="Henrissat B."/>
            <person name="Kuo A."/>
            <person name="Liang C."/>
            <person name="Lipzen A."/>
            <person name="Lutzoni F."/>
            <person name="Magnuson J."/>
            <person name="Mondo S."/>
            <person name="Nolan M."/>
            <person name="Ohm R."/>
            <person name="Pangilinan J."/>
            <person name="Park H.-J."/>
            <person name="Ramirez L."/>
            <person name="Alfaro M."/>
            <person name="Sun H."/>
            <person name="Tritt A."/>
            <person name="Yoshinaga Y."/>
            <person name="Zwiers L.-H."/>
            <person name="Turgeon B."/>
            <person name="Goodwin S."/>
            <person name="Spatafora J."/>
            <person name="Crous P."/>
            <person name="Grigoriev I."/>
        </authorList>
    </citation>
    <scope>NUCLEOTIDE SEQUENCE</scope>
    <source>
        <strain evidence="3">CBS 121739</strain>
    </source>
</reference>
<sequence>MAPLTTSTIADVYDGLSPMAVHALHRRAEEVIQHGQGAAPPRSFNNQGFLALFAIIGGGMVIAAIWFFFWAKNGGFKFQEGDWEEYKSTVLRRKGPDGRTLSNATKSTKLGGGSVVHGGGDYGQSEYTESSGYTEKSEMREPDRGHGIRGGGGQHSSRYSNRKPRDPELAEYRHEKPARVGGLNRQNDGVHFDYSNTGSDLSQTPLVKGKDKDSSKTRAQKEKERKANAKAAQKHLKAAQKEAAAQEKKAKAEAKAAEKRQAQKKKDAAKDKDNKPPKPSSSGQASSSKPRAPPTEYTYDDTATVYTSPYTDYVPPSQPSSTSQGSQPSQRSQPSSYYDSYRPHNTTRSTNTPPRTHSQSPRKPRRVFSERDWATGVSSDSGTKAYPHYIPGLSSAGSVAVEDSVSQAGARRERDRRGGGNGYRRGGGRRDSLDGDD</sequence>
<evidence type="ECO:0000313" key="4">
    <source>
        <dbReference type="Proteomes" id="UP000799437"/>
    </source>
</evidence>
<feature type="compositionally biased region" description="Low complexity" evidence="1">
    <location>
        <begin position="280"/>
        <end position="290"/>
    </location>
</feature>
<dbReference type="AlphaFoldDB" id="A0A6A6W8A6"/>
<evidence type="ECO:0000313" key="3">
    <source>
        <dbReference type="EMBL" id="KAF2759118.1"/>
    </source>
</evidence>
<keyword evidence="2" id="KW-0472">Membrane</keyword>
<feature type="compositionally biased region" description="Basic and acidic residues" evidence="1">
    <location>
        <begin position="428"/>
        <end position="437"/>
    </location>
</feature>
<protein>
    <submittedName>
        <fullName evidence="3">Uncharacterized protein</fullName>
    </submittedName>
</protein>
<dbReference type="EMBL" id="ML996570">
    <property type="protein sequence ID" value="KAF2759118.1"/>
    <property type="molecule type" value="Genomic_DNA"/>
</dbReference>
<feature type="compositionally biased region" description="Basic and acidic residues" evidence="1">
    <location>
        <begin position="163"/>
        <end position="178"/>
    </location>
</feature>
<evidence type="ECO:0000256" key="1">
    <source>
        <dbReference type="SAM" id="MobiDB-lite"/>
    </source>
</evidence>
<feature type="compositionally biased region" description="Gly residues" evidence="1">
    <location>
        <begin position="110"/>
        <end position="122"/>
    </location>
</feature>